<evidence type="ECO:0000256" key="1">
    <source>
        <dbReference type="ARBA" id="ARBA00004141"/>
    </source>
</evidence>
<protein>
    <submittedName>
        <fullName evidence="8">YMD8</fullName>
    </submittedName>
</protein>
<feature type="transmembrane region" description="Helical" evidence="6">
    <location>
        <begin position="98"/>
        <end position="117"/>
    </location>
</feature>
<evidence type="ECO:0000256" key="5">
    <source>
        <dbReference type="SAM" id="MobiDB-lite"/>
    </source>
</evidence>
<feature type="transmembrane region" description="Helical" evidence="6">
    <location>
        <begin position="72"/>
        <end position="91"/>
    </location>
</feature>
<feature type="transmembrane region" description="Helical" evidence="6">
    <location>
        <begin position="279"/>
        <end position="299"/>
    </location>
</feature>
<keyword evidence="2 6" id="KW-0812">Transmembrane</keyword>
<name>A0AAW2YGS8_9EUKA</name>
<sequence>MTINTFVSGIVAYIILRNQLREHYGGEFVSIKLVLRKLFKAKIYKKLVPFSCLSGMDYGLSNISFIYNTVTLYTIVKSSVPIFTLIVSFLAGMERFTIQLSVSVALISFGIAMAAFTSGDFNLLGAVLVLIASMIGGFRLVYVQYILQPHKAQEEKKGIKYDTLPTHEDEDASSQNETITSPTSSTVDQTPTAELAQYISDNQALREHHRKNLKKFDHEISGVHMFFMTAPVAALAILPFAIVAEVPLIYKKYQTISNVEYNEELPEQNAQLLYAKLNFFRSIVTNMVVGAFFGFFLNVSEFLLIRETSGLTLTVLGIIKELLLIASSTLIFGDEINFKSAVGYGITLVGIILFKFNRYHKMKQTIREELSNHDQSSSEKQ</sequence>
<reference evidence="8 9" key="1">
    <citation type="submission" date="2024-03" db="EMBL/GenBank/DDBJ databases">
        <title>The Acrasis kona genome and developmental transcriptomes reveal deep origins of eukaryotic multicellular pathways.</title>
        <authorList>
            <person name="Sheikh S."/>
            <person name="Fu C.-J."/>
            <person name="Brown M.W."/>
            <person name="Baldauf S.L."/>
        </authorList>
    </citation>
    <scope>NUCLEOTIDE SEQUENCE [LARGE SCALE GENOMIC DNA]</scope>
    <source>
        <strain evidence="8 9">ATCC MYA-3509</strain>
    </source>
</reference>
<dbReference type="GO" id="GO:0016020">
    <property type="term" value="C:membrane"/>
    <property type="evidence" value="ECO:0007669"/>
    <property type="project" value="UniProtKB-SubCell"/>
</dbReference>
<dbReference type="InterPro" id="IPR004853">
    <property type="entry name" value="Sugar_P_trans_dom"/>
</dbReference>
<feature type="domain" description="Sugar phosphate transporter" evidence="7">
    <location>
        <begin position="210"/>
        <end position="354"/>
    </location>
</feature>
<evidence type="ECO:0000256" key="4">
    <source>
        <dbReference type="ARBA" id="ARBA00023136"/>
    </source>
</evidence>
<evidence type="ECO:0000259" key="7">
    <source>
        <dbReference type="Pfam" id="PF03151"/>
    </source>
</evidence>
<dbReference type="InterPro" id="IPR050186">
    <property type="entry name" value="TPT_transporter"/>
</dbReference>
<feature type="region of interest" description="Disordered" evidence="5">
    <location>
        <begin position="165"/>
        <end position="187"/>
    </location>
</feature>
<evidence type="ECO:0000256" key="6">
    <source>
        <dbReference type="SAM" id="Phobius"/>
    </source>
</evidence>
<evidence type="ECO:0000313" key="8">
    <source>
        <dbReference type="EMBL" id="KAL0476388.1"/>
    </source>
</evidence>
<dbReference type="Pfam" id="PF03151">
    <property type="entry name" value="TPT"/>
    <property type="match status" value="2"/>
</dbReference>
<comment type="caution">
    <text evidence="8">The sequence shown here is derived from an EMBL/GenBank/DDBJ whole genome shotgun (WGS) entry which is preliminary data.</text>
</comment>
<feature type="compositionally biased region" description="Polar residues" evidence="5">
    <location>
        <begin position="173"/>
        <end position="187"/>
    </location>
</feature>
<gene>
    <name evidence="8" type="ORF">AKO1_006316</name>
</gene>
<comment type="subcellular location">
    <subcellularLocation>
        <location evidence="1">Membrane</location>
        <topology evidence="1">Multi-pass membrane protein</topology>
    </subcellularLocation>
</comment>
<feature type="transmembrane region" description="Helical" evidence="6">
    <location>
        <begin position="311"/>
        <end position="332"/>
    </location>
</feature>
<dbReference type="PANTHER" id="PTHR11132">
    <property type="entry name" value="SOLUTE CARRIER FAMILY 35"/>
    <property type="match status" value="1"/>
</dbReference>
<feature type="transmembrane region" description="Helical" evidence="6">
    <location>
        <begin position="123"/>
        <end position="147"/>
    </location>
</feature>
<proteinExistence type="predicted"/>
<accession>A0AAW2YGS8</accession>
<evidence type="ECO:0000256" key="2">
    <source>
        <dbReference type="ARBA" id="ARBA00022692"/>
    </source>
</evidence>
<organism evidence="8 9">
    <name type="scientific">Acrasis kona</name>
    <dbReference type="NCBI Taxonomy" id="1008807"/>
    <lineage>
        <taxon>Eukaryota</taxon>
        <taxon>Discoba</taxon>
        <taxon>Heterolobosea</taxon>
        <taxon>Tetramitia</taxon>
        <taxon>Eutetramitia</taxon>
        <taxon>Acrasidae</taxon>
        <taxon>Acrasis</taxon>
    </lineage>
</organism>
<keyword evidence="9" id="KW-1185">Reference proteome</keyword>
<feature type="transmembrane region" description="Helical" evidence="6">
    <location>
        <begin position="338"/>
        <end position="357"/>
    </location>
</feature>
<dbReference type="AlphaFoldDB" id="A0AAW2YGS8"/>
<feature type="transmembrane region" description="Helical" evidence="6">
    <location>
        <begin position="220"/>
        <end position="242"/>
    </location>
</feature>
<dbReference type="Proteomes" id="UP001431209">
    <property type="component" value="Unassembled WGS sequence"/>
</dbReference>
<keyword evidence="3 6" id="KW-1133">Transmembrane helix</keyword>
<evidence type="ECO:0000313" key="9">
    <source>
        <dbReference type="Proteomes" id="UP001431209"/>
    </source>
</evidence>
<evidence type="ECO:0000256" key="3">
    <source>
        <dbReference type="ARBA" id="ARBA00022989"/>
    </source>
</evidence>
<dbReference type="EMBL" id="JAOPGA020000027">
    <property type="protein sequence ID" value="KAL0476388.1"/>
    <property type="molecule type" value="Genomic_DNA"/>
</dbReference>
<keyword evidence="4 6" id="KW-0472">Membrane</keyword>
<feature type="domain" description="Sugar phosphate transporter" evidence="7">
    <location>
        <begin position="36"/>
        <end position="151"/>
    </location>
</feature>